<dbReference type="GO" id="GO:0016740">
    <property type="term" value="F:transferase activity"/>
    <property type="evidence" value="ECO:0007669"/>
    <property type="project" value="UniProtKB-KW"/>
</dbReference>
<keyword evidence="1" id="KW-0808">Transferase</keyword>
<organism evidence="1 2">
    <name type="scientific">Geodermatophilus dictyosporus</name>
    <dbReference type="NCBI Taxonomy" id="1523247"/>
    <lineage>
        <taxon>Bacteria</taxon>
        <taxon>Bacillati</taxon>
        <taxon>Actinomycetota</taxon>
        <taxon>Actinomycetes</taxon>
        <taxon>Geodermatophilales</taxon>
        <taxon>Geodermatophilaceae</taxon>
        <taxon>Geodermatophilus</taxon>
    </lineage>
</organism>
<evidence type="ECO:0000313" key="2">
    <source>
        <dbReference type="Proteomes" id="UP000198857"/>
    </source>
</evidence>
<gene>
    <name evidence="1" type="ORF">SAMN05660464_3926</name>
</gene>
<dbReference type="AlphaFoldDB" id="A0A1I5SD45"/>
<dbReference type="SUPFAM" id="SSF56112">
    <property type="entry name" value="Protein kinase-like (PK-like)"/>
    <property type="match status" value="1"/>
</dbReference>
<dbReference type="STRING" id="1523247.SAMN05660464_3926"/>
<dbReference type="InterPro" id="IPR011009">
    <property type="entry name" value="Kinase-like_dom_sf"/>
</dbReference>
<dbReference type="RefSeq" id="WP_136697329.1">
    <property type="nucleotide sequence ID" value="NZ_FOWQ01000007.1"/>
</dbReference>
<dbReference type="OrthoDB" id="4577657at2"/>
<proteinExistence type="predicted"/>
<protein>
    <submittedName>
        <fullName evidence="1">Phosphotransferase enzyme family protein</fullName>
    </submittedName>
</protein>
<name>A0A1I5SD45_9ACTN</name>
<accession>A0A1I5SD45</accession>
<dbReference type="Gene3D" id="3.90.1200.10">
    <property type="match status" value="1"/>
</dbReference>
<evidence type="ECO:0000313" key="1">
    <source>
        <dbReference type="EMBL" id="SFP68629.1"/>
    </source>
</evidence>
<dbReference type="EMBL" id="FOWQ01000007">
    <property type="protein sequence ID" value="SFP68629.1"/>
    <property type="molecule type" value="Genomic_DNA"/>
</dbReference>
<dbReference type="Proteomes" id="UP000198857">
    <property type="component" value="Unassembled WGS sequence"/>
</dbReference>
<sequence>MTTSPRPAPSPVTGLPGGTTVAGLLPGLRRWTGRPGLGVEDVACTPVRHRISAPTTRALTRVAVTARDADGPVTLRLVAKELQRAREGLPPEVPPPARELIDSLVPWRIEADVYASATAGHLPPGLRMPDLVHVAEGPGDRVTLWLEDVALTGEPWTADDVRRAARLLGRAAVRRRCEPRLVVPADSFLGNYVAHRLGGHALPLLAADDTWSHPAMRLAEVAALRTDLADLAGRVPALVAELGSVPELPAHGDATPMNLLRPAAGPGTFVLVDWGTSTPAPAGFDVVPLVFGRAEEGSAAPGEVPGLLDAAVRAYAEGLAAEGLEVPVDRLLRAVVAAALIRYPCTSLPLDHLGGPVTDELLAHAVERAAFVRMVLDLQPALSGR</sequence>
<reference evidence="2" key="1">
    <citation type="submission" date="2016-10" db="EMBL/GenBank/DDBJ databases">
        <authorList>
            <person name="Varghese N."/>
            <person name="Submissions S."/>
        </authorList>
    </citation>
    <scope>NUCLEOTIDE SEQUENCE [LARGE SCALE GENOMIC DNA]</scope>
    <source>
        <strain evidence="2">DSM 44208</strain>
    </source>
</reference>
<keyword evidence="2" id="KW-1185">Reference proteome</keyword>